<dbReference type="Gene3D" id="3.20.20.70">
    <property type="entry name" value="Aldolase class I"/>
    <property type="match status" value="1"/>
</dbReference>
<dbReference type="CDD" id="cd04725">
    <property type="entry name" value="OMP_decarboxylase_like"/>
    <property type="match status" value="1"/>
</dbReference>
<comment type="caution">
    <text evidence="14">The sequence shown here is derived from an EMBL/GenBank/DDBJ whole genome shotgun (WGS) entry which is preliminary data.</text>
</comment>
<evidence type="ECO:0000256" key="4">
    <source>
        <dbReference type="ARBA" id="ARBA00022793"/>
    </source>
</evidence>
<evidence type="ECO:0000313" key="14">
    <source>
        <dbReference type="EMBL" id="MWN21256.1"/>
    </source>
</evidence>
<dbReference type="InterPro" id="IPR001754">
    <property type="entry name" value="OMPdeCOase_dom"/>
</dbReference>
<dbReference type="Proteomes" id="UP000478636">
    <property type="component" value="Unassembled WGS sequence"/>
</dbReference>
<dbReference type="GO" id="GO:0006207">
    <property type="term" value="P:'de novo' pyrimidine nucleobase biosynthetic process"/>
    <property type="evidence" value="ECO:0007669"/>
    <property type="project" value="InterPro"/>
</dbReference>
<feature type="active site" description="Proton donor" evidence="9">
    <location>
        <position position="63"/>
    </location>
</feature>
<feature type="binding site" evidence="9 11">
    <location>
        <position position="209"/>
    </location>
    <ligand>
        <name>substrate</name>
    </ligand>
</feature>
<feature type="domain" description="Orotidine 5'-phosphate decarboxylase" evidence="13">
    <location>
        <begin position="4"/>
        <end position="224"/>
    </location>
</feature>
<keyword evidence="6 9" id="KW-0456">Lyase</keyword>
<dbReference type="GO" id="GO:0004590">
    <property type="term" value="F:orotidine-5'-phosphate decarboxylase activity"/>
    <property type="evidence" value="ECO:0007669"/>
    <property type="project" value="UniProtKB-UniRule"/>
</dbReference>
<feature type="binding site" evidence="9 11">
    <location>
        <position position="10"/>
    </location>
    <ligand>
        <name>substrate</name>
    </ligand>
</feature>
<organism evidence="14 15">
    <name type="scientific">Leuconostoc lactis</name>
    <dbReference type="NCBI Taxonomy" id="1246"/>
    <lineage>
        <taxon>Bacteria</taxon>
        <taxon>Bacillati</taxon>
        <taxon>Bacillota</taxon>
        <taxon>Bacilli</taxon>
        <taxon>Lactobacillales</taxon>
        <taxon>Lactobacillaceae</taxon>
        <taxon>Leuconostoc</taxon>
    </lineage>
</organism>
<feature type="binding site" evidence="9 11">
    <location>
        <position position="117"/>
    </location>
    <ligand>
        <name>substrate</name>
    </ligand>
</feature>
<evidence type="ECO:0000256" key="7">
    <source>
        <dbReference type="ARBA" id="ARBA00049157"/>
    </source>
</evidence>
<dbReference type="InterPro" id="IPR013785">
    <property type="entry name" value="Aldolase_TIM"/>
</dbReference>
<evidence type="ECO:0000256" key="3">
    <source>
        <dbReference type="ARBA" id="ARBA00011738"/>
    </source>
</evidence>
<name>A0A6L7A6M4_LEULA</name>
<proteinExistence type="inferred from homology"/>
<feature type="active site" description="For OMPdecase activity" evidence="10">
    <location>
        <position position="61"/>
    </location>
</feature>
<evidence type="ECO:0000259" key="13">
    <source>
        <dbReference type="SMART" id="SM00934"/>
    </source>
</evidence>
<comment type="similarity">
    <text evidence="8 9">Belongs to the OMP decarboxylase family. Type 1 subfamily.</text>
</comment>
<dbReference type="InterPro" id="IPR014732">
    <property type="entry name" value="OMPdecase"/>
</dbReference>
<evidence type="ECO:0000256" key="9">
    <source>
        <dbReference type="HAMAP-Rule" id="MF_01200"/>
    </source>
</evidence>
<dbReference type="PANTHER" id="PTHR32119">
    <property type="entry name" value="OROTIDINE 5'-PHOSPHATE DECARBOXYLASE"/>
    <property type="match status" value="1"/>
</dbReference>
<evidence type="ECO:0000313" key="15">
    <source>
        <dbReference type="Proteomes" id="UP000478636"/>
    </source>
</evidence>
<feature type="active site" description="For OMPdecase activity" evidence="10">
    <location>
        <position position="66"/>
    </location>
</feature>
<evidence type="ECO:0000256" key="1">
    <source>
        <dbReference type="ARBA" id="ARBA00002356"/>
    </source>
</evidence>
<dbReference type="InterPro" id="IPR018089">
    <property type="entry name" value="OMPdecase_AS"/>
</dbReference>
<dbReference type="SMART" id="SM00934">
    <property type="entry name" value="OMPdecase"/>
    <property type="match status" value="1"/>
</dbReference>
<feature type="binding site" evidence="9 11">
    <location>
        <position position="34"/>
    </location>
    <ligand>
        <name>substrate</name>
    </ligand>
</feature>
<evidence type="ECO:0000256" key="5">
    <source>
        <dbReference type="ARBA" id="ARBA00022975"/>
    </source>
</evidence>
<evidence type="ECO:0000256" key="6">
    <source>
        <dbReference type="ARBA" id="ARBA00023239"/>
    </source>
</evidence>
<comment type="subunit">
    <text evidence="3 9">Homodimer.</text>
</comment>
<dbReference type="SUPFAM" id="SSF51366">
    <property type="entry name" value="Ribulose-phoshate binding barrel"/>
    <property type="match status" value="1"/>
</dbReference>
<dbReference type="PROSITE" id="PS00156">
    <property type="entry name" value="OMPDECASE"/>
    <property type="match status" value="1"/>
</dbReference>
<dbReference type="NCBIfam" id="NF001273">
    <property type="entry name" value="PRK00230.1"/>
    <property type="match status" value="1"/>
</dbReference>
<dbReference type="AlphaFoldDB" id="A0A6L7A6M4"/>
<dbReference type="GO" id="GO:0005829">
    <property type="term" value="C:cytosol"/>
    <property type="evidence" value="ECO:0007669"/>
    <property type="project" value="TreeGrafter"/>
</dbReference>
<evidence type="ECO:0000256" key="8">
    <source>
        <dbReference type="ARBA" id="ARBA00061012"/>
    </source>
</evidence>
<keyword evidence="5 9" id="KW-0665">Pyrimidine biosynthesis</keyword>
<feature type="binding site" evidence="9 11">
    <location>
        <position position="208"/>
    </location>
    <ligand>
        <name>substrate</name>
    </ligand>
</feature>
<comment type="function">
    <text evidence="1 9">Catalyzes the decarboxylation of orotidine 5'-monophosphate (OMP) to uridine 5'-monophosphate (UMP).</text>
</comment>
<accession>A0A6L7A6M4</accession>
<dbReference type="EC" id="4.1.1.23" evidence="9"/>
<protein>
    <recommendedName>
        <fullName evidence="9">Orotidine 5'-phosphate decarboxylase</fullName>
        <ecNumber evidence="9">4.1.1.23</ecNumber>
    </recommendedName>
    <alternativeName>
        <fullName evidence="9">OMP decarboxylase</fullName>
        <shortName evidence="9">OMPDCase</shortName>
        <shortName evidence="9">OMPdecase</shortName>
    </alternativeName>
</protein>
<keyword evidence="4 9" id="KW-0210">Decarboxylase</keyword>
<evidence type="ECO:0000256" key="10">
    <source>
        <dbReference type="PIRSR" id="PIRSR614732-1"/>
    </source>
</evidence>
<feature type="binding site" evidence="9 11">
    <location>
        <position position="179"/>
    </location>
    <ligand>
        <name>substrate</name>
    </ligand>
</feature>
<comment type="pathway">
    <text evidence="2 9 12">Pyrimidine metabolism; UMP biosynthesis via de novo pathway; UMP from orotate: step 2/2.</text>
</comment>
<dbReference type="Pfam" id="PF00215">
    <property type="entry name" value="OMPdecase"/>
    <property type="match status" value="1"/>
</dbReference>
<reference evidence="14 15" key="1">
    <citation type="submission" date="2019-12" db="EMBL/GenBank/DDBJ databases">
        <title>Complete genome sequence of Leuconostoc lactis strain AVN1 provides insights into metabolic potential.</title>
        <authorList>
            <person name="Besrour N."/>
            <person name="Najjari A."/>
            <person name="Fhoula I."/>
            <person name="Jaballah S."/>
            <person name="Klibi N."/>
            <person name="Ouzari H.I."/>
        </authorList>
    </citation>
    <scope>NUCLEOTIDE SEQUENCE [LARGE SCALE GENOMIC DNA]</scope>
    <source>
        <strain evidence="14 15">AVN1</strain>
    </source>
</reference>
<dbReference type="UniPathway" id="UPA00070">
    <property type="reaction ID" value="UER00120"/>
</dbReference>
<evidence type="ECO:0000256" key="12">
    <source>
        <dbReference type="RuleBase" id="RU000512"/>
    </source>
</evidence>
<evidence type="ECO:0000256" key="11">
    <source>
        <dbReference type="PIRSR" id="PIRSR614732-2"/>
    </source>
</evidence>
<evidence type="ECO:0000256" key="2">
    <source>
        <dbReference type="ARBA" id="ARBA00004861"/>
    </source>
</evidence>
<comment type="catalytic activity">
    <reaction evidence="7 9 12">
        <text>orotidine 5'-phosphate + H(+) = UMP + CO2</text>
        <dbReference type="Rhea" id="RHEA:11596"/>
        <dbReference type="ChEBI" id="CHEBI:15378"/>
        <dbReference type="ChEBI" id="CHEBI:16526"/>
        <dbReference type="ChEBI" id="CHEBI:57538"/>
        <dbReference type="ChEBI" id="CHEBI:57865"/>
        <dbReference type="EC" id="4.1.1.23"/>
    </reaction>
</comment>
<dbReference type="FunFam" id="3.20.20.70:FF:000015">
    <property type="entry name" value="Orotidine 5'-phosphate decarboxylase"/>
    <property type="match status" value="1"/>
</dbReference>
<dbReference type="RefSeq" id="WP_252968227.1">
    <property type="nucleotide sequence ID" value="NZ_DAITWI010000002.1"/>
</dbReference>
<feature type="binding site" evidence="9 11">
    <location>
        <position position="188"/>
    </location>
    <ligand>
        <name>substrate</name>
    </ligand>
</feature>
<dbReference type="EMBL" id="WSZI01000013">
    <property type="protein sequence ID" value="MWN21256.1"/>
    <property type="molecule type" value="Genomic_DNA"/>
</dbReference>
<dbReference type="PANTHER" id="PTHR32119:SF2">
    <property type="entry name" value="OROTIDINE 5'-PHOSPHATE DECARBOXYLASE"/>
    <property type="match status" value="1"/>
</dbReference>
<feature type="binding site" evidence="9">
    <location>
        <begin position="61"/>
        <end position="70"/>
    </location>
    <ligand>
        <name>substrate</name>
    </ligand>
</feature>
<gene>
    <name evidence="9 14" type="primary">pyrF</name>
    <name evidence="14" type="ORF">GQS40_06165</name>
</gene>
<dbReference type="NCBIfam" id="TIGR01740">
    <property type="entry name" value="pyrF"/>
    <property type="match status" value="1"/>
</dbReference>
<feature type="active site" description="For OMPdecase activity" evidence="10">
    <location>
        <position position="63"/>
    </location>
</feature>
<dbReference type="InterPro" id="IPR011060">
    <property type="entry name" value="RibuloseP-bd_barrel"/>
</dbReference>
<dbReference type="HAMAP" id="MF_01200_B">
    <property type="entry name" value="OMPdecase_type1_B"/>
    <property type="match status" value="1"/>
</dbReference>
<sequence length="232" mass="24574">MTAPVFIALDFPDAASAQAFLVPFRDLPEQPAVKVGMELFYAAGPEFVRELRQQGFTVFLDLKLYDIPNTVGHAVARLAQLDVQYLTVHAAGGTKMLQQAVANKGADMKILAVTQLTSFSEADMQATQQTPLSMADSVQHLAKLAYAAGVDGTISAPGEAALIQAVTADDFLRITPGIRLAGDAADDQARITTPAVARESGATGLVVGRSITKAQTPVVAYQRVMAEWGNEA</sequence>
<dbReference type="InterPro" id="IPR047596">
    <property type="entry name" value="OMPdecase_bac"/>
</dbReference>
<dbReference type="GO" id="GO:0044205">
    <property type="term" value="P:'de novo' UMP biosynthetic process"/>
    <property type="evidence" value="ECO:0007669"/>
    <property type="project" value="UniProtKB-UniRule"/>
</dbReference>